<dbReference type="AlphaFoldDB" id="A0A8J7S2K5"/>
<feature type="domain" description="NAD-dependent epimerase/dehydratase" evidence="1">
    <location>
        <begin position="3"/>
        <end position="246"/>
    </location>
</feature>
<dbReference type="SUPFAM" id="SSF51735">
    <property type="entry name" value="NAD(P)-binding Rossmann-fold domains"/>
    <property type="match status" value="1"/>
</dbReference>
<proteinExistence type="predicted"/>
<name>A0A8J7S2K5_9PROT</name>
<accession>A0A8J7S2K5</accession>
<dbReference type="Gene3D" id="3.40.50.720">
    <property type="entry name" value="NAD(P)-binding Rossmann-like Domain"/>
    <property type="match status" value="1"/>
</dbReference>
<dbReference type="InterPro" id="IPR050177">
    <property type="entry name" value="Lipid_A_modif_metabolic_enz"/>
</dbReference>
<comment type="caution">
    <text evidence="2">The sequence shown here is derived from an EMBL/GenBank/DDBJ whole genome shotgun (WGS) entry which is preliminary data.</text>
</comment>
<dbReference type="CDD" id="cd08946">
    <property type="entry name" value="SDR_e"/>
    <property type="match status" value="1"/>
</dbReference>
<dbReference type="Pfam" id="PF01370">
    <property type="entry name" value="Epimerase"/>
    <property type="match status" value="1"/>
</dbReference>
<evidence type="ECO:0000313" key="2">
    <source>
        <dbReference type="EMBL" id="MBP5857474.1"/>
    </source>
</evidence>
<dbReference type="RefSeq" id="WP_210682056.1">
    <property type="nucleotide sequence ID" value="NZ_JAGMWN010000004.1"/>
</dbReference>
<dbReference type="InterPro" id="IPR036291">
    <property type="entry name" value="NAD(P)-bd_dom_sf"/>
</dbReference>
<evidence type="ECO:0000259" key="1">
    <source>
        <dbReference type="Pfam" id="PF01370"/>
    </source>
</evidence>
<organism evidence="2 3">
    <name type="scientific">Marivibrio halodurans</name>
    <dbReference type="NCBI Taxonomy" id="2039722"/>
    <lineage>
        <taxon>Bacteria</taxon>
        <taxon>Pseudomonadati</taxon>
        <taxon>Pseudomonadota</taxon>
        <taxon>Alphaproteobacteria</taxon>
        <taxon>Rhodospirillales</taxon>
        <taxon>Rhodospirillaceae</taxon>
        <taxon>Marivibrio</taxon>
    </lineage>
</organism>
<protein>
    <submittedName>
        <fullName evidence="2">NAD(P)-dependent oxidoreductase</fullName>
    </submittedName>
</protein>
<keyword evidence="3" id="KW-1185">Reference proteome</keyword>
<evidence type="ECO:0000313" key="3">
    <source>
        <dbReference type="Proteomes" id="UP000672602"/>
    </source>
</evidence>
<gene>
    <name evidence="2" type="ORF">KAJ83_10680</name>
</gene>
<dbReference type="EMBL" id="JAGMWN010000004">
    <property type="protein sequence ID" value="MBP5857474.1"/>
    <property type="molecule type" value="Genomic_DNA"/>
</dbReference>
<reference evidence="2" key="1">
    <citation type="submission" date="2021-04" db="EMBL/GenBank/DDBJ databases">
        <authorList>
            <person name="Zhang D.-C."/>
        </authorList>
    </citation>
    <scope>NUCLEOTIDE SEQUENCE</scope>
    <source>
        <strain evidence="2">CGMCC 1.15697</strain>
    </source>
</reference>
<sequence length="333" mass="36295">MNVLVTGGTGIIGVNVVRQLIERGDLVTVFDRKTDSGFLRDLVNDYAHVPGDLLDLPWLIETIQEHRIDRIVHLGAVMAPHHATHPHMMSKINLEGTLNVFEAAKLCGVPRVIFGSTRGVIARTDGTEYGHPSYKPVPASFSGPRLPLTILKHAAEELGLCYARNGFFEFCAIRFADFYGAERVIKPERSQANVFNDVILAACRGQSMSLAGGDQMFDPIYIRDCGAGVVAACTVETLPAKVYQLGGGRGVRFADAVETVRGIFPKARIELEGGFNFARAEKDPNYCVLDIEDARRDLGFEPTFDLAAGLKDFVAVLQRFETTGAQPGKSAIA</sequence>
<dbReference type="InterPro" id="IPR001509">
    <property type="entry name" value="Epimerase_deHydtase"/>
</dbReference>
<dbReference type="Proteomes" id="UP000672602">
    <property type="component" value="Unassembled WGS sequence"/>
</dbReference>
<dbReference type="PANTHER" id="PTHR43245">
    <property type="entry name" value="BIFUNCTIONAL POLYMYXIN RESISTANCE PROTEIN ARNA"/>
    <property type="match status" value="1"/>
</dbReference>